<dbReference type="GO" id="GO:0003677">
    <property type="term" value="F:DNA binding"/>
    <property type="evidence" value="ECO:0007669"/>
    <property type="project" value="UniProtKB-KW"/>
</dbReference>
<organism evidence="8 9">
    <name type="scientific">Clostridium estertheticum subsp. estertheticum</name>
    <dbReference type="NCBI Taxonomy" id="1552"/>
    <lineage>
        <taxon>Bacteria</taxon>
        <taxon>Bacillati</taxon>
        <taxon>Bacillota</taxon>
        <taxon>Clostridia</taxon>
        <taxon>Eubacteriales</taxon>
        <taxon>Clostridiaceae</taxon>
        <taxon>Clostridium</taxon>
    </lineage>
</organism>
<dbReference type="InterPro" id="IPR013325">
    <property type="entry name" value="RNA_pol_sigma_r2"/>
</dbReference>
<dbReference type="InterPro" id="IPR013324">
    <property type="entry name" value="RNA_pol_sigma_r3/r4-like"/>
</dbReference>
<name>A0A1J0GG77_9CLOT</name>
<keyword evidence="9" id="KW-1185">Reference proteome</keyword>
<evidence type="ECO:0000256" key="6">
    <source>
        <dbReference type="RuleBase" id="RU000716"/>
    </source>
</evidence>
<dbReference type="RefSeq" id="WP_071612669.1">
    <property type="nucleotide sequence ID" value="NZ_CP015756.1"/>
</dbReference>
<evidence type="ECO:0000256" key="4">
    <source>
        <dbReference type="ARBA" id="ARBA00023125"/>
    </source>
</evidence>
<keyword evidence="5 6" id="KW-0804">Transcription</keyword>
<evidence type="ECO:0000256" key="5">
    <source>
        <dbReference type="ARBA" id="ARBA00023163"/>
    </source>
</evidence>
<gene>
    <name evidence="8" type="ORF">A7L45_10045</name>
</gene>
<reference evidence="9" key="1">
    <citation type="journal article" date="2016" name="Front. Microbiol.">
        <title>Complete Genome Sequence of Clostridium estertheticum DSM 8809, a Microbe Identified in Spoiled Vacuum Packed Beef.</title>
        <authorList>
            <person name="Yu Z."/>
            <person name="Gunn L."/>
            <person name="Brennan E."/>
            <person name="Reid R."/>
            <person name="Wall P.G."/>
            <person name="Gaora O.P."/>
            <person name="Hurley D."/>
            <person name="Bolton D."/>
            <person name="Fanning S."/>
        </authorList>
    </citation>
    <scope>NUCLEOTIDE SEQUENCE [LARGE SCALE GENOMIC DNA]</scope>
    <source>
        <strain evidence="9">DSM 8809</strain>
    </source>
</reference>
<dbReference type="InterPro" id="IPR007627">
    <property type="entry name" value="RNA_pol_sigma70_r2"/>
</dbReference>
<evidence type="ECO:0000313" key="9">
    <source>
        <dbReference type="Proteomes" id="UP000182569"/>
    </source>
</evidence>
<comment type="similarity">
    <text evidence="1 6">Belongs to the sigma-70 factor family. ECF subfamily.</text>
</comment>
<keyword evidence="2 6" id="KW-0805">Transcription regulation</keyword>
<evidence type="ECO:0000256" key="1">
    <source>
        <dbReference type="ARBA" id="ARBA00010641"/>
    </source>
</evidence>
<dbReference type="InterPro" id="IPR039425">
    <property type="entry name" value="RNA_pol_sigma-70-like"/>
</dbReference>
<evidence type="ECO:0000256" key="2">
    <source>
        <dbReference type="ARBA" id="ARBA00023015"/>
    </source>
</evidence>
<dbReference type="KEGG" id="ceu:A7L45_10045"/>
<dbReference type="GO" id="GO:0006352">
    <property type="term" value="P:DNA-templated transcription initiation"/>
    <property type="evidence" value="ECO:0007669"/>
    <property type="project" value="InterPro"/>
</dbReference>
<dbReference type="SUPFAM" id="SSF88659">
    <property type="entry name" value="Sigma3 and sigma4 domains of RNA polymerase sigma factors"/>
    <property type="match status" value="1"/>
</dbReference>
<dbReference type="InterPro" id="IPR036388">
    <property type="entry name" value="WH-like_DNA-bd_sf"/>
</dbReference>
<dbReference type="NCBIfam" id="TIGR02937">
    <property type="entry name" value="sigma70-ECF"/>
    <property type="match status" value="1"/>
</dbReference>
<dbReference type="Gene3D" id="1.10.1740.10">
    <property type="match status" value="1"/>
</dbReference>
<dbReference type="PANTHER" id="PTHR43133:SF60">
    <property type="entry name" value="RNA POLYMERASE SIGMA FACTOR SIGV"/>
    <property type="match status" value="1"/>
</dbReference>
<dbReference type="PROSITE" id="PS01063">
    <property type="entry name" value="SIGMA70_ECF"/>
    <property type="match status" value="1"/>
</dbReference>
<evidence type="ECO:0000259" key="7">
    <source>
        <dbReference type="Pfam" id="PF04542"/>
    </source>
</evidence>
<keyword evidence="3 6" id="KW-0731">Sigma factor</keyword>
<dbReference type="OrthoDB" id="9789355at2"/>
<dbReference type="Proteomes" id="UP000182569">
    <property type="component" value="Chromosome"/>
</dbReference>
<sequence length="170" mass="19993">MMVIQEEEFSNYIKQYERLIITICLSFTKSYFDAEDLAQQTFLSAYTNYSKFDGVNFKAWITRIAINKCKDFLKSPARVIYSLSNEDFESLKDKGGTPEDMLLERCSKKKIHNLCERLKEPYRAVAVNYFCEAIKLSDMAKDTGISLKTLQTHLYRSKKLLKNLWKEEFM</sequence>
<dbReference type="InterPro" id="IPR014284">
    <property type="entry name" value="RNA_pol_sigma-70_dom"/>
</dbReference>
<dbReference type="SUPFAM" id="SSF88946">
    <property type="entry name" value="Sigma2 domain of RNA polymerase sigma factors"/>
    <property type="match status" value="1"/>
</dbReference>
<dbReference type="GeneID" id="83592770"/>
<evidence type="ECO:0000313" key="8">
    <source>
        <dbReference type="EMBL" id="APC40380.1"/>
    </source>
</evidence>
<dbReference type="STRING" id="1552.A7L45_10045"/>
<dbReference type="Gene3D" id="1.10.10.10">
    <property type="entry name" value="Winged helix-like DNA-binding domain superfamily/Winged helix DNA-binding domain"/>
    <property type="match status" value="1"/>
</dbReference>
<dbReference type="GO" id="GO:0016987">
    <property type="term" value="F:sigma factor activity"/>
    <property type="evidence" value="ECO:0007669"/>
    <property type="project" value="UniProtKB-KW"/>
</dbReference>
<dbReference type="EMBL" id="CP015756">
    <property type="protein sequence ID" value="APC40380.1"/>
    <property type="molecule type" value="Genomic_DNA"/>
</dbReference>
<feature type="domain" description="RNA polymerase sigma-70 region 2" evidence="7">
    <location>
        <begin position="13"/>
        <end position="75"/>
    </location>
</feature>
<accession>A0A1J0GG77</accession>
<dbReference type="AlphaFoldDB" id="A0A1J0GG77"/>
<dbReference type="PANTHER" id="PTHR43133">
    <property type="entry name" value="RNA POLYMERASE ECF-TYPE SIGMA FACTO"/>
    <property type="match status" value="1"/>
</dbReference>
<dbReference type="Pfam" id="PF04542">
    <property type="entry name" value="Sigma70_r2"/>
    <property type="match status" value="1"/>
</dbReference>
<dbReference type="InterPro" id="IPR000838">
    <property type="entry name" value="RNA_pol_sigma70_ECF_CS"/>
</dbReference>
<evidence type="ECO:0000256" key="3">
    <source>
        <dbReference type="ARBA" id="ARBA00023082"/>
    </source>
</evidence>
<keyword evidence="4 6" id="KW-0238">DNA-binding</keyword>
<proteinExistence type="inferred from homology"/>
<protein>
    <recommendedName>
        <fullName evidence="6">RNA polymerase sigma factor</fullName>
    </recommendedName>
</protein>